<dbReference type="EMBL" id="JH994040">
    <property type="protein sequence ID" value="ELQ74457.1"/>
    <property type="molecule type" value="Genomic_DNA"/>
</dbReference>
<organism evidence="1 2">
    <name type="scientific">Trachipleistophora hominis</name>
    <name type="common">Microsporidian parasite</name>
    <dbReference type="NCBI Taxonomy" id="72359"/>
    <lineage>
        <taxon>Eukaryota</taxon>
        <taxon>Fungi</taxon>
        <taxon>Fungi incertae sedis</taxon>
        <taxon>Microsporidia</taxon>
        <taxon>Pleistophoridae</taxon>
        <taxon>Trachipleistophora</taxon>
    </lineage>
</organism>
<dbReference type="STRING" id="72359.L7JUL3"/>
<keyword evidence="2" id="KW-1185">Reference proteome</keyword>
<dbReference type="Proteomes" id="UP000011185">
    <property type="component" value="Unassembled WGS sequence"/>
</dbReference>
<gene>
    <name evidence="1" type="ORF">THOM_2636</name>
</gene>
<dbReference type="VEuPathDB" id="MicrosporidiaDB:THOM_2636"/>
<protein>
    <submittedName>
        <fullName evidence="1">Uncharacterized protein</fullName>
    </submittedName>
</protein>
<sequence length="385" mass="44506">MISKKPPDGSKAEISEPSGRKFFLNKFFKEYEIFTVQNFIKFLSKGDNTESDADEPTVVEVVVDDNPYIAKIVLKNPNLWRKMGRIWSFHKFLGFATLPSSVSFHLDVKSFVLLRLSIFMVDLIVVHADIGETLTLPIYYTRHDGQFNNPTYEVHSNHNLNFTTKISLTVPRESPSFSILNLNTFEAWSDVSRFINGERRELVYRNKRRPELFYLLIPVGFRLILNLKHDLRIFIGLNSNLYFELSIGKFTYDGAVFFPICLDSAKKKGFDFSNIHQWRGDAAHPFNAYLVYGDMLLEGSSFGLNGNWNYFIPPIVDFLANPDSLTWIGSIFGWNIPHDETLEQHYTMDKILQMMNRCYLNGDADSTIVLRDNAYREQTLIPETV</sequence>
<proteinExistence type="predicted"/>
<evidence type="ECO:0000313" key="2">
    <source>
        <dbReference type="Proteomes" id="UP000011185"/>
    </source>
</evidence>
<dbReference type="InParanoid" id="L7JUL3"/>
<dbReference type="AlphaFoldDB" id="L7JUL3"/>
<name>L7JUL3_TRAHO</name>
<accession>L7JUL3</accession>
<dbReference type="HOGENOM" id="CLU_718022_0_0_1"/>
<reference evidence="1 2" key="1">
    <citation type="journal article" date="2012" name="PLoS Pathog.">
        <title>The genome of the obligate intracellular parasite Trachipleistophora hominis: new insights into microsporidian genome dynamics and reductive evolution.</title>
        <authorList>
            <person name="Heinz E."/>
            <person name="Williams T.A."/>
            <person name="Nakjang S."/>
            <person name="Noel C.J."/>
            <person name="Swan D.C."/>
            <person name="Goldberg A.V."/>
            <person name="Harris S.R."/>
            <person name="Weinmaier T."/>
            <person name="Markert S."/>
            <person name="Becher D."/>
            <person name="Bernhardt J."/>
            <person name="Dagan T."/>
            <person name="Hacker C."/>
            <person name="Lucocq J.M."/>
            <person name="Schweder T."/>
            <person name="Rattei T."/>
            <person name="Hall N."/>
            <person name="Hirt R.P."/>
            <person name="Embley T.M."/>
        </authorList>
    </citation>
    <scope>NUCLEOTIDE SEQUENCE [LARGE SCALE GENOMIC DNA]</scope>
</reference>
<evidence type="ECO:0000313" key="1">
    <source>
        <dbReference type="EMBL" id="ELQ74457.1"/>
    </source>
</evidence>